<comment type="caution">
    <text evidence="3">The sequence shown here is derived from an EMBL/GenBank/DDBJ whole genome shotgun (WGS) entry which is preliminary data.</text>
</comment>
<dbReference type="Proteomes" id="UP001159405">
    <property type="component" value="Unassembled WGS sequence"/>
</dbReference>
<evidence type="ECO:0000259" key="2">
    <source>
        <dbReference type="Pfam" id="PF00632"/>
    </source>
</evidence>
<evidence type="ECO:0000313" key="3">
    <source>
        <dbReference type="EMBL" id="CAH3183503.1"/>
    </source>
</evidence>
<protein>
    <recommendedName>
        <fullName evidence="2">HECT domain-containing protein</fullName>
    </recommendedName>
</protein>
<dbReference type="SUPFAM" id="SSF56204">
    <property type="entry name" value="Hect, E3 ligase catalytic domain"/>
    <property type="match status" value="1"/>
</dbReference>
<keyword evidence="1" id="KW-0833">Ubl conjugation pathway</keyword>
<feature type="domain" description="HECT" evidence="2">
    <location>
        <begin position="37"/>
        <end position="114"/>
    </location>
</feature>
<dbReference type="Gene3D" id="3.30.2410.10">
    <property type="entry name" value="Hect, E3 ligase catalytic domain"/>
    <property type="match status" value="1"/>
</dbReference>
<reference evidence="3 4" key="1">
    <citation type="submission" date="2022-05" db="EMBL/GenBank/DDBJ databases">
        <authorList>
            <consortium name="Genoscope - CEA"/>
            <person name="William W."/>
        </authorList>
    </citation>
    <scope>NUCLEOTIDE SEQUENCE [LARGE SCALE GENOMIC DNA]</scope>
</reference>
<proteinExistence type="predicted"/>
<gene>
    <name evidence="3" type="ORF">PLOB_00028609</name>
</gene>
<name>A0ABN8RWG6_9CNID</name>
<dbReference type="InterPro" id="IPR035983">
    <property type="entry name" value="Hect_E3_ubiquitin_ligase"/>
</dbReference>
<sequence>MFRLAMEFDETNVDDEKEARVFLEKYIDDVASREEDSEQETLKDLLQFWTGYPQLPRDTLCKLWVKYCPQQPSKVLAEADTCTLTLRIPTTHQQYEDFKRFMDCSIAHGKVGFGRM</sequence>
<organism evidence="3 4">
    <name type="scientific">Porites lobata</name>
    <dbReference type="NCBI Taxonomy" id="104759"/>
    <lineage>
        <taxon>Eukaryota</taxon>
        <taxon>Metazoa</taxon>
        <taxon>Cnidaria</taxon>
        <taxon>Anthozoa</taxon>
        <taxon>Hexacorallia</taxon>
        <taxon>Scleractinia</taxon>
        <taxon>Fungiina</taxon>
        <taxon>Poritidae</taxon>
        <taxon>Porites</taxon>
    </lineage>
</organism>
<keyword evidence="4" id="KW-1185">Reference proteome</keyword>
<evidence type="ECO:0000313" key="4">
    <source>
        <dbReference type="Proteomes" id="UP001159405"/>
    </source>
</evidence>
<dbReference type="InterPro" id="IPR000569">
    <property type="entry name" value="HECT_dom"/>
</dbReference>
<evidence type="ECO:0000256" key="1">
    <source>
        <dbReference type="ARBA" id="ARBA00022786"/>
    </source>
</evidence>
<dbReference type="Pfam" id="PF00632">
    <property type="entry name" value="HECT"/>
    <property type="match status" value="1"/>
</dbReference>
<dbReference type="EMBL" id="CALNXK010000355">
    <property type="protein sequence ID" value="CAH3183503.1"/>
    <property type="molecule type" value="Genomic_DNA"/>
</dbReference>
<accession>A0ABN8RWG6</accession>